<dbReference type="eggNOG" id="ENOG502QSY3">
    <property type="taxonomic scope" value="Eukaryota"/>
</dbReference>
<dbReference type="InterPro" id="IPR011990">
    <property type="entry name" value="TPR-like_helical_dom_sf"/>
</dbReference>
<proteinExistence type="predicted"/>
<sequence>MQTSGAINALALPKGSKLACELCGEAARETDWVGIHGKICGLLAALRSPPGFLGSEEERAARAAEEDELKHELLAVARREGHRLLYEGHNERAMPAALHSLRFAIEIYGPDHIDLVPSYLLLGEASIGLDRFSAGERYLSLARWAVLKTPDCPKIILAQLHRNFGLLYAAQGKHGEALKELAEDVYYSSSVFGPKHINATTGHFQMGNVFLQLNKQPAALAVFELVTSVWRTYLTAAFNDPAFLAANPIDEAKQAEAMQMLLRIAAVREDIFGPHAEPFGELNFVLALLHHFLGNLAKAATYASTALQVYHAQEKVSADVTDEIEALIAAIDDEIAAA</sequence>
<dbReference type="Proteomes" id="UP000054408">
    <property type="component" value="Unassembled WGS sequence"/>
</dbReference>
<organism evidence="1 2">
    <name type="scientific">Thecamonas trahens ATCC 50062</name>
    <dbReference type="NCBI Taxonomy" id="461836"/>
    <lineage>
        <taxon>Eukaryota</taxon>
        <taxon>Apusozoa</taxon>
        <taxon>Apusomonadida</taxon>
        <taxon>Apusomonadidae</taxon>
        <taxon>Thecamonas</taxon>
    </lineage>
</organism>
<gene>
    <name evidence="1" type="ORF">AMSG_10874</name>
</gene>
<name>A0A0L0DSJ3_THETB</name>
<evidence type="ECO:0000313" key="1">
    <source>
        <dbReference type="EMBL" id="KNC55240.1"/>
    </source>
</evidence>
<evidence type="ECO:0000313" key="2">
    <source>
        <dbReference type="Proteomes" id="UP000054408"/>
    </source>
</evidence>
<dbReference type="OrthoDB" id="674604at2759"/>
<dbReference type="AlphaFoldDB" id="A0A0L0DSJ3"/>
<dbReference type="SUPFAM" id="SSF48452">
    <property type="entry name" value="TPR-like"/>
    <property type="match status" value="1"/>
</dbReference>
<dbReference type="PANTHER" id="PTHR46533">
    <property type="entry name" value="ZINC FINGER MYND DOMAIN-CONTAINING PROTEIN 12"/>
    <property type="match status" value="1"/>
</dbReference>
<reference evidence="1 2" key="1">
    <citation type="submission" date="2010-05" db="EMBL/GenBank/DDBJ databases">
        <title>The Genome Sequence of Thecamonas trahens ATCC 50062.</title>
        <authorList>
            <consortium name="The Broad Institute Genome Sequencing Platform"/>
            <person name="Russ C."/>
            <person name="Cuomo C."/>
            <person name="Shea T."/>
            <person name="Young S.K."/>
            <person name="Zeng Q."/>
            <person name="Koehrsen M."/>
            <person name="Haas B."/>
            <person name="Borodovsky M."/>
            <person name="Guigo R."/>
            <person name="Alvarado L."/>
            <person name="Berlin A."/>
            <person name="Bochicchio J."/>
            <person name="Borenstein D."/>
            <person name="Chapman S."/>
            <person name="Chen Z."/>
            <person name="Freedman E."/>
            <person name="Gellesch M."/>
            <person name="Goldberg J."/>
            <person name="Griggs A."/>
            <person name="Gujja S."/>
            <person name="Heilman E."/>
            <person name="Heiman D."/>
            <person name="Hepburn T."/>
            <person name="Howarth C."/>
            <person name="Jen D."/>
            <person name="Larson L."/>
            <person name="Mehta T."/>
            <person name="Park D."/>
            <person name="Pearson M."/>
            <person name="Roberts A."/>
            <person name="Saif S."/>
            <person name="Shenoy N."/>
            <person name="Sisk P."/>
            <person name="Stolte C."/>
            <person name="Sykes S."/>
            <person name="Thomson T."/>
            <person name="Walk T."/>
            <person name="White J."/>
            <person name="Yandava C."/>
            <person name="Burger G."/>
            <person name="Gray M.W."/>
            <person name="Holland P.W.H."/>
            <person name="King N."/>
            <person name="Lang F.B.F."/>
            <person name="Roger A.J."/>
            <person name="Ruiz-Trillo I."/>
            <person name="Lander E."/>
            <person name="Nusbaum C."/>
        </authorList>
    </citation>
    <scope>NUCLEOTIDE SEQUENCE [LARGE SCALE GENOMIC DNA]</scope>
    <source>
        <strain evidence="1 2">ATCC 50062</strain>
    </source>
</reference>
<dbReference type="PANTHER" id="PTHR46533:SF1">
    <property type="entry name" value="ZINC FINGER MYND DOMAIN-CONTAINING PROTEIN 12"/>
    <property type="match status" value="1"/>
</dbReference>
<dbReference type="OMA" id="KILFMLY"/>
<protein>
    <submittedName>
        <fullName evidence="1">Zinc finger protein</fullName>
    </submittedName>
</protein>
<dbReference type="GeneID" id="25568985"/>
<dbReference type="RefSeq" id="XP_013753169.1">
    <property type="nucleotide sequence ID" value="XM_013897715.1"/>
</dbReference>
<dbReference type="Gene3D" id="1.25.40.10">
    <property type="entry name" value="Tetratricopeptide repeat domain"/>
    <property type="match status" value="1"/>
</dbReference>
<keyword evidence="2" id="KW-1185">Reference proteome</keyword>
<dbReference type="EMBL" id="GL349497">
    <property type="protein sequence ID" value="KNC55240.1"/>
    <property type="molecule type" value="Genomic_DNA"/>
</dbReference>
<dbReference type="InterPro" id="IPR053248">
    <property type="entry name" value="Zinc_finger_MYND_domain"/>
</dbReference>
<accession>A0A0L0DSJ3</accession>